<dbReference type="EMBL" id="MU001494">
    <property type="protein sequence ID" value="KAF2450045.1"/>
    <property type="molecule type" value="Genomic_DNA"/>
</dbReference>
<accession>A0A9P4PTM6</accession>
<name>A0A9P4PTM6_9PLEO</name>
<dbReference type="Proteomes" id="UP000799764">
    <property type="component" value="Unassembled WGS sequence"/>
</dbReference>
<dbReference type="AlphaFoldDB" id="A0A9P4PTM6"/>
<organism evidence="1 2">
    <name type="scientific">Karstenula rhodostoma CBS 690.94</name>
    <dbReference type="NCBI Taxonomy" id="1392251"/>
    <lineage>
        <taxon>Eukaryota</taxon>
        <taxon>Fungi</taxon>
        <taxon>Dikarya</taxon>
        <taxon>Ascomycota</taxon>
        <taxon>Pezizomycotina</taxon>
        <taxon>Dothideomycetes</taxon>
        <taxon>Pleosporomycetidae</taxon>
        <taxon>Pleosporales</taxon>
        <taxon>Massarineae</taxon>
        <taxon>Didymosphaeriaceae</taxon>
        <taxon>Karstenula</taxon>
    </lineage>
</organism>
<gene>
    <name evidence="1" type="ORF">P171DRAFT_204269</name>
</gene>
<comment type="caution">
    <text evidence="1">The sequence shown here is derived from an EMBL/GenBank/DDBJ whole genome shotgun (WGS) entry which is preliminary data.</text>
</comment>
<evidence type="ECO:0000313" key="1">
    <source>
        <dbReference type="EMBL" id="KAF2450045.1"/>
    </source>
</evidence>
<reference evidence="1" key="1">
    <citation type="journal article" date="2020" name="Stud. Mycol.">
        <title>101 Dothideomycetes genomes: a test case for predicting lifestyles and emergence of pathogens.</title>
        <authorList>
            <person name="Haridas S."/>
            <person name="Albert R."/>
            <person name="Binder M."/>
            <person name="Bloem J."/>
            <person name="Labutti K."/>
            <person name="Salamov A."/>
            <person name="Andreopoulos B."/>
            <person name="Baker S."/>
            <person name="Barry K."/>
            <person name="Bills G."/>
            <person name="Bluhm B."/>
            <person name="Cannon C."/>
            <person name="Castanera R."/>
            <person name="Culley D."/>
            <person name="Daum C."/>
            <person name="Ezra D."/>
            <person name="Gonzalez J."/>
            <person name="Henrissat B."/>
            <person name="Kuo A."/>
            <person name="Liang C."/>
            <person name="Lipzen A."/>
            <person name="Lutzoni F."/>
            <person name="Magnuson J."/>
            <person name="Mondo S."/>
            <person name="Nolan M."/>
            <person name="Ohm R."/>
            <person name="Pangilinan J."/>
            <person name="Park H.-J."/>
            <person name="Ramirez L."/>
            <person name="Alfaro M."/>
            <person name="Sun H."/>
            <person name="Tritt A."/>
            <person name="Yoshinaga Y."/>
            <person name="Zwiers L.-H."/>
            <person name="Turgeon B."/>
            <person name="Goodwin S."/>
            <person name="Spatafora J."/>
            <person name="Crous P."/>
            <person name="Grigoriev I."/>
        </authorList>
    </citation>
    <scope>NUCLEOTIDE SEQUENCE</scope>
    <source>
        <strain evidence="1">CBS 690.94</strain>
    </source>
</reference>
<sequence>MCFVCSCYVHVYPSCSQCLTLPFSIASSFVGTLDWAFCTCLIPSPVVAASYPGLLHGRFCCWILCCVYLLAAREGGAGVMACDACYAVF</sequence>
<keyword evidence="2" id="KW-1185">Reference proteome</keyword>
<protein>
    <submittedName>
        <fullName evidence="1">Uncharacterized protein</fullName>
    </submittedName>
</protein>
<evidence type="ECO:0000313" key="2">
    <source>
        <dbReference type="Proteomes" id="UP000799764"/>
    </source>
</evidence>
<proteinExistence type="predicted"/>